<dbReference type="OrthoDB" id="5366081at2"/>
<dbReference type="Proteomes" id="UP000292085">
    <property type="component" value="Unassembled WGS sequence"/>
</dbReference>
<protein>
    <submittedName>
        <fullName evidence="2">Excalibur calcium-binding domain-containing protein</fullName>
    </submittedName>
</protein>
<dbReference type="SMART" id="SM00894">
    <property type="entry name" value="Excalibur"/>
    <property type="match status" value="1"/>
</dbReference>
<sequence>MRSRYIPMLSTLLAAAALGLIFGAATSPLGRSALSGKTNQLAILIGWERHREPQAGDVWGGCNDARSSGTFPIYRGEPGYREDMDGDGDGIACEPY</sequence>
<evidence type="ECO:0000259" key="1">
    <source>
        <dbReference type="SMART" id="SM00894"/>
    </source>
</evidence>
<keyword evidence="3" id="KW-1185">Reference proteome</keyword>
<evidence type="ECO:0000313" key="3">
    <source>
        <dbReference type="Proteomes" id="UP000292085"/>
    </source>
</evidence>
<feature type="domain" description="Excalibur calcium-binding" evidence="1">
    <location>
        <begin position="62"/>
        <end position="94"/>
    </location>
</feature>
<reference evidence="2 3" key="1">
    <citation type="submission" date="2019-02" db="EMBL/GenBank/DDBJ databases">
        <authorList>
            <person name="Li Y."/>
        </authorList>
    </citation>
    <scope>NUCLEOTIDE SEQUENCE [LARGE SCALE GENOMIC DNA]</scope>
    <source>
        <strain evidence="2 3">3-7</strain>
    </source>
</reference>
<dbReference type="InterPro" id="IPR008613">
    <property type="entry name" value="Excalibur_Ca-bd_domain"/>
</dbReference>
<name>A0A4Q6XTL4_9SPHN</name>
<proteinExistence type="predicted"/>
<comment type="caution">
    <text evidence="2">The sequence shown here is derived from an EMBL/GenBank/DDBJ whole genome shotgun (WGS) entry which is preliminary data.</text>
</comment>
<dbReference type="AlphaFoldDB" id="A0A4Q6XTL4"/>
<gene>
    <name evidence="2" type="ORF">EWE75_21075</name>
</gene>
<dbReference type="Pfam" id="PF05901">
    <property type="entry name" value="Excalibur"/>
    <property type="match status" value="1"/>
</dbReference>
<evidence type="ECO:0000313" key="2">
    <source>
        <dbReference type="EMBL" id="RZF60804.1"/>
    </source>
</evidence>
<organism evidence="2 3">
    <name type="scientific">Sphingomonas populi</name>
    <dbReference type="NCBI Taxonomy" id="2484750"/>
    <lineage>
        <taxon>Bacteria</taxon>
        <taxon>Pseudomonadati</taxon>
        <taxon>Pseudomonadota</taxon>
        <taxon>Alphaproteobacteria</taxon>
        <taxon>Sphingomonadales</taxon>
        <taxon>Sphingomonadaceae</taxon>
        <taxon>Sphingomonas</taxon>
    </lineage>
</organism>
<dbReference type="EMBL" id="SGIS01000049">
    <property type="protein sequence ID" value="RZF60804.1"/>
    <property type="molecule type" value="Genomic_DNA"/>
</dbReference>
<accession>A0A4Q6XTL4</accession>